<dbReference type="Pfam" id="PF02796">
    <property type="entry name" value="HTH_7"/>
    <property type="match status" value="1"/>
</dbReference>
<dbReference type="eggNOG" id="arCOG03352">
    <property type="taxonomic scope" value="Archaea"/>
</dbReference>
<keyword evidence="3" id="KW-1185">Reference proteome</keyword>
<dbReference type="KEGG" id="mae:Maeo_0688"/>
<dbReference type="GO" id="GO:0003677">
    <property type="term" value="F:DNA binding"/>
    <property type="evidence" value="ECO:0007669"/>
    <property type="project" value="InterPro"/>
</dbReference>
<dbReference type="GeneID" id="5327340"/>
<organism evidence="2 3">
    <name type="scientific">Methanococcus aeolicus (strain ATCC BAA-1280 / DSM 17508 / OCM 812 / Nankai-3)</name>
    <dbReference type="NCBI Taxonomy" id="419665"/>
    <lineage>
        <taxon>Archaea</taxon>
        <taxon>Methanobacteriati</taxon>
        <taxon>Methanobacteriota</taxon>
        <taxon>Methanomada group</taxon>
        <taxon>Methanococci</taxon>
        <taxon>Methanococcales</taxon>
        <taxon>Methanococcaceae</taxon>
        <taxon>Methanococcus</taxon>
    </lineage>
</organism>
<dbReference type="STRING" id="419665.Maeo_0688"/>
<reference evidence="2" key="1">
    <citation type="submission" date="2007-06" db="EMBL/GenBank/DDBJ databases">
        <title>Complete sequence of Methanococcus aeolicus Nankai-3.</title>
        <authorList>
            <consortium name="US DOE Joint Genome Institute"/>
            <person name="Copeland A."/>
            <person name="Lucas S."/>
            <person name="Lapidus A."/>
            <person name="Barry K."/>
            <person name="Glavina del Rio T."/>
            <person name="Dalin E."/>
            <person name="Tice H."/>
            <person name="Pitluck S."/>
            <person name="Chain P."/>
            <person name="Malfatti S."/>
            <person name="Shin M."/>
            <person name="Vergez L."/>
            <person name="Schmutz J."/>
            <person name="Larimer F."/>
            <person name="Land M."/>
            <person name="Hauser L."/>
            <person name="Kyrpides N."/>
            <person name="Lykidis A."/>
            <person name="Sieprawska-Lupa M."/>
            <person name="Whitman W.B."/>
            <person name="Richardson P."/>
        </authorList>
    </citation>
    <scope>NUCLEOTIDE SEQUENCE [LARGE SCALE GENOMIC DNA]</scope>
    <source>
        <strain evidence="2">Nankai-3</strain>
    </source>
</reference>
<dbReference type="SUPFAM" id="SSF46689">
    <property type="entry name" value="Homeodomain-like"/>
    <property type="match status" value="1"/>
</dbReference>
<dbReference type="HOGENOM" id="CLU_101656_0_0_2"/>
<sequence length="179" mass="21723">MIELKFHRFLKWDEINELVEKAKNTMVVVKLPNSIFNSPKMEYKINFMKQNHIIVEIDNEKRGRNKKINNELKEKILELYKEGYTINQIAEIMKLPKSTLFTNVKQEINEIKTNSKKEELQTITYQYKEYLIKNDLYNPYIETQFMELKVYVDNEDIETAYNKLKEILQYIKTQRKNKK</sequence>
<dbReference type="Gene3D" id="1.10.10.10">
    <property type="entry name" value="Winged helix-like DNA-binding domain superfamily/Winged helix DNA-binding domain"/>
    <property type="match status" value="1"/>
</dbReference>
<evidence type="ECO:0000313" key="3">
    <source>
        <dbReference type="Proteomes" id="UP000001106"/>
    </source>
</evidence>
<gene>
    <name evidence="2" type="ordered locus">Maeo_0688</name>
</gene>
<dbReference type="RefSeq" id="WP_011973404.1">
    <property type="nucleotide sequence ID" value="NC_009635.1"/>
</dbReference>
<evidence type="ECO:0000313" key="2">
    <source>
        <dbReference type="EMBL" id="ABR56272.1"/>
    </source>
</evidence>
<dbReference type="InterPro" id="IPR036388">
    <property type="entry name" value="WH-like_DNA-bd_sf"/>
</dbReference>
<dbReference type="InterPro" id="IPR006120">
    <property type="entry name" value="Resolvase_HTH_dom"/>
</dbReference>
<protein>
    <submittedName>
        <fullName evidence="2">Resolvase helix-turn-helix domain protein</fullName>
    </submittedName>
</protein>
<dbReference type="AlphaFoldDB" id="A6UUV0"/>
<dbReference type="EMBL" id="CP000743">
    <property type="protein sequence ID" value="ABR56272.1"/>
    <property type="molecule type" value="Genomic_DNA"/>
</dbReference>
<proteinExistence type="predicted"/>
<dbReference type="GO" id="GO:0000150">
    <property type="term" value="F:DNA strand exchange activity"/>
    <property type="evidence" value="ECO:0007669"/>
    <property type="project" value="InterPro"/>
</dbReference>
<name>A6UUV0_META3</name>
<dbReference type="InterPro" id="IPR009057">
    <property type="entry name" value="Homeodomain-like_sf"/>
</dbReference>
<accession>A6UUV0</accession>
<evidence type="ECO:0000259" key="1">
    <source>
        <dbReference type="Pfam" id="PF02796"/>
    </source>
</evidence>
<feature type="domain" description="Resolvase HTH" evidence="1">
    <location>
        <begin position="63"/>
        <end position="100"/>
    </location>
</feature>
<dbReference type="OrthoDB" id="62730at2157"/>
<dbReference type="Proteomes" id="UP000001106">
    <property type="component" value="Chromosome"/>
</dbReference>